<proteinExistence type="predicted"/>
<accession>A0AAD9T8S4</accession>
<sequence length="240" mass="27241">MAQTAMWEGVDFAQIDGNYVEFSLTHSMKVKKWGFRIICEQLGNDLKVELQDNQLIDLALLYEVGHELTNSIAGSSLMHEDNSSEANLHEDLQDCQVSGEEQNQIVPKRNHELFSLEPWRELDKGAWDVHFDAGGVEGQLERERYKLPLEYTKDEGIKYERDARTQQRSSSKASQVTGYSGLKLDMRALILPVESSHAFALLGFHQGHDKESVNVQISFCPDVHMFIEGCSCDLPFYALT</sequence>
<comment type="caution">
    <text evidence="1">The sequence shown here is derived from an EMBL/GenBank/DDBJ whole genome shotgun (WGS) entry which is preliminary data.</text>
</comment>
<keyword evidence="2" id="KW-1185">Reference proteome</keyword>
<evidence type="ECO:0000313" key="2">
    <source>
        <dbReference type="Proteomes" id="UP000030711"/>
    </source>
</evidence>
<dbReference type="EMBL" id="MU849381">
    <property type="protein sequence ID" value="KAK2631640.1"/>
    <property type="molecule type" value="Genomic_DNA"/>
</dbReference>
<gene>
    <name evidence="1" type="ORF">EUGRSUZ_L02644</name>
</gene>
<reference evidence="1 2" key="1">
    <citation type="journal article" date="2014" name="Nature">
        <title>The genome of Eucalyptus grandis.</title>
        <authorList>
            <person name="Myburg A.A."/>
            <person name="Grattapaglia D."/>
            <person name="Tuskan G.A."/>
            <person name="Hellsten U."/>
            <person name="Hayes R.D."/>
            <person name="Grimwood J."/>
            <person name="Jenkins J."/>
            <person name="Lindquist E."/>
            <person name="Tice H."/>
            <person name="Bauer D."/>
            <person name="Goodstein D.M."/>
            <person name="Dubchak I."/>
            <person name="Poliakov A."/>
            <person name="Mizrachi E."/>
            <person name="Kullan A.R."/>
            <person name="Hussey S.G."/>
            <person name="Pinard D."/>
            <person name="van der Merwe K."/>
            <person name="Singh P."/>
            <person name="van Jaarsveld I."/>
            <person name="Silva-Junior O.B."/>
            <person name="Togawa R.C."/>
            <person name="Pappas M.R."/>
            <person name="Faria D.A."/>
            <person name="Sansaloni C.P."/>
            <person name="Petroli C.D."/>
            <person name="Yang X."/>
            <person name="Ranjan P."/>
            <person name="Tschaplinski T.J."/>
            <person name="Ye C.Y."/>
            <person name="Li T."/>
            <person name="Sterck L."/>
            <person name="Vanneste K."/>
            <person name="Murat F."/>
            <person name="Soler M."/>
            <person name="Clemente H.S."/>
            <person name="Saidi N."/>
            <person name="Cassan-Wang H."/>
            <person name="Dunand C."/>
            <person name="Hefer C.A."/>
            <person name="Bornberg-Bauer E."/>
            <person name="Kersting A.R."/>
            <person name="Vining K."/>
            <person name="Amarasinghe V."/>
            <person name="Ranik M."/>
            <person name="Naithani S."/>
            <person name="Elser J."/>
            <person name="Boyd A.E."/>
            <person name="Liston A."/>
            <person name="Spatafora J.W."/>
            <person name="Dharmwardhana P."/>
            <person name="Raja R."/>
            <person name="Sullivan C."/>
            <person name="Romanel E."/>
            <person name="Alves-Ferreira M."/>
            <person name="Kulheim C."/>
            <person name="Foley W."/>
            <person name="Carocha V."/>
            <person name="Paiva J."/>
            <person name="Kudrna D."/>
            <person name="Brommonschenkel S.H."/>
            <person name="Pasquali G."/>
            <person name="Byrne M."/>
            <person name="Rigault P."/>
            <person name="Tibbits J."/>
            <person name="Spokevicius A."/>
            <person name="Jones R.C."/>
            <person name="Steane D.A."/>
            <person name="Vaillancourt R.E."/>
            <person name="Potts B.M."/>
            <person name="Joubert F."/>
            <person name="Barry K."/>
            <person name="Pappas G.J."/>
            <person name="Strauss S.H."/>
            <person name="Jaiswal P."/>
            <person name="Grima-Pettenati J."/>
            <person name="Salse J."/>
            <person name="Van de Peer Y."/>
            <person name="Rokhsar D.S."/>
            <person name="Schmutz J."/>
        </authorList>
    </citation>
    <scope>NUCLEOTIDE SEQUENCE [LARGE SCALE GENOMIC DNA]</scope>
    <source>
        <strain evidence="2">cv. BRASUZ1</strain>
        <tissue evidence="1">Leaf extractions</tissue>
    </source>
</reference>
<dbReference type="AlphaFoldDB" id="A0AAD9T8S4"/>
<dbReference type="Proteomes" id="UP000030711">
    <property type="component" value="Unassembled WGS sequence"/>
</dbReference>
<evidence type="ECO:0000313" key="1">
    <source>
        <dbReference type="EMBL" id="KAK2631640.1"/>
    </source>
</evidence>
<name>A0AAD9T8S4_EUCGR</name>
<protein>
    <submittedName>
        <fullName evidence="1">Uncharacterized protein</fullName>
    </submittedName>
</protein>
<organism evidence="1 2">
    <name type="scientific">Eucalyptus grandis</name>
    <name type="common">Flooded gum</name>
    <dbReference type="NCBI Taxonomy" id="71139"/>
    <lineage>
        <taxon>Eukaryota</taxon>
        <taxon>Viridiplantae</taxon>
        <taxon>Streptophyta</taxon>
        <taxon>Embryophyta</taxon>
        <taxon>Tracheophyta</taxon>
        <taxon>Spermatophyta</taxon>
        <taxon>Magnoliopsida</taxon>
        <taxon>eudicotyledons</taxon>
        <taxon>Gunneridae</taxon>
        <taxon>Pentapetalae</taxon>
        <taxon>rosids</taxon>
        <taxon>malvids</taxon>
        <taxon>Myrtales</taxon>
        <taxon>Myrtaceae</taxon>
        <taxon>Myrtoideae</taxon>
        <taxon>Eucalypteae</taxon>
        <taxon>Eucalyptus</taxon>
    </lineage>
</organism>